<evidence type="ECO:0000256" key="5">
    <source>
        <dbReference type="ARBA" id="ARBA00022833"/>
    </source>
</evidence>
<feature type="region of interest" description="Disordered" evidence="9">
    <location>
        <begin position="213"/>
        <end position="281"/>
    </location>
</feature>
<evidence type="ECO:0000256" key="8">
    <source>
        <dbReference type="PROSITE-ProRule" id="PRU00042"/>
    </source>
</evidence>
<dbReference type="SMART" id="SM00355">
    <property type="entry name" value="ZnF_C2H2"/>
    <property type="match status" value="8"/>
</dbReference>
<dbReference type="Gene3D" id="3.30.160.60">
    <property type="entry name" value="Classic Zinc Finger"/>
    <property type="match status" value="6"/>
</dbReference>
<reference evidence="11" key="1">
    <citation type="submission" date="2017-10" db="EMBL/GenBank/DDBJ databases">
        <title>Transcriptome Assembly of Sugarcane Aphid Adults.</title>
        <authorList>
            <person name="Scully E.D."/>
            <person name="Palmer N.A."/>
            <person name="Geib S.M."/>
            <person name="Sarath G."/>
            <person name="Sattler S.E."/>
        </authorList>
    </citation>
    <scope>NUCLEOTIDE SEQUENCE</scope>
    <source>
        <tissue evidence="11">Whole body</tissue>
    </source>
</reference>
<comment type="subcellular location">
    <subcellularLocation>
        <location evidence="1">Nucleus</location>
    </subcellularLocation>
</comment>
<evidence type="ECO:0000256" key="2">
    <source>
        <dbReference type="ARBA" id="ARBA00022723"/>
    </source>
</evidence>
<dbReference type="FunFam" id="3.30.160.60:FF:000100">
    <property type="entry name" value="Zinc finger 45-like"/>
    <property type="match status" value="1"/>
</dbReference>
<dbReference type="GO" id="GO:0005634">
    <property type="term" value="C:nucleus"/>
    <property type="evidence" value="ECO:0007669"/>
    <property type="project" value="UniProtKB-SubCell"/>
</dbReference>
<dbReference type="PROSITE" id="PS00028">
    <property type="entry name" value="ZINC_FINGER_C2H2_1"/>
    <property type="match status" value="7"/>
</dbReference>
<dbReference type="SUPFAM" id="SSF57716">
    <property type="entry name" value="Glucocorticoid receptor-like (DNA-binding domain)"/>
    <property type="match status" value="1"/>
</dbReference>
<keyword evidence="3" id="KW-0677">Repeat</keyword>
<dbReference type="PROSITE" id="PS50157">
    <property type="entry name" value="ZINC_FINGER_C2H2_2"/>
    <property type="match status" value="7"/>
</dbReference>
<dbReference type="SMART" id="SM00868">
    <property type="entry name" value="zf-AD"/>
    <property type="match status" value="1"/>
</dbReference>
<feature type="compositionally biased region" description="Acidic residues" evidence="9">
    <location>
        <begin position="255"/>
        <end position="275"/>
    </location>
</feature>
<dbReference type="EMBL" id="GFXV01002672">
    <property type="protein sequence ID" value="MBW14477.1"/>
    <property type="molecule type" value="Transcribed_RNA"/>
</dbReference>
<feature type="domain" description="C2H2-type" evidence="10">
    <location>
        <begin position="374"/>
        <end position="401"/>
    </location>
</feature>
<keyword evidence="4 8" id="KW-0863">Zinc-finger</keyword>
<dbReference type="Pfam" id="PF00096">
    <property type="entry name" value="zf-C2H2"/>
    <property type="match status" value="3"/>
</dbReference>
<evidence type="ECO:0000256" key="6">
    <source>
        <dbReference type="ARBA" id="ARBA00023125"/>
    </source>
</evidence>
<evidence type="ECO:0000259" key="10">
    <source>
        <dbReference type="PROSITE" id="PS50157"/>
    </source>
</evidence>
<dbReference type="AlphaFoldDB" id="A0A2H8TJZ3"/>
<dbReference type="InterPro" id="IPR050331">
    <property type="entry name" value="Zinc_finger"/>
</dbReference>
<accession>A0A2H8TJZ3</accession>
<dbReference type="PANTHER" id="PTHR16515:SF49">
    <property type="entry name" value="GASTRULA ZINC FINGER PROTEIN XLCGF49.1-LIKE-RELATED"/>
    <property type="match status" value="1"/>
</dbReference>
<feature type="domain" description="C2H2-type" evidence="10">
    <location>
        <begin position="428"/>
        <end position="456"/>
    </location>
</feature>
<keyword evidence="6" id="KW-0238">DNA-binding</keyword>
<dbReference type="SUPFAM" id="SSF57667">
    <property type="entry name" value="beta-beta-alpha zinc fingers"/>
    <property type="match status" value="4"/>
</dbReference>
<gene>
    <name evidence="11" type="primary">ZNF567_1</name>
</gene>
<dbReference type="Pfam" id="PF12874">
    <property type="entry name" value="zf-met"/>
    <property type="match status" value="2"/>
</dbReference>
<evidence type="ECO:0000256" key="9">
    <source>
        <dbReference type="SAM" id="MobiDB-lite"/>
    </source>
</evidence>
<keyword evidence="7" id="KW-0539">Nucleus</keyword>
<dbReference type="InterPro" id="IPR036236">
    <property type="entry name" value="Znf_C2H2_sf"/>
</dbReference>
<feature type="domain" description="C2H2-type" evidence="10">
    <location>
        <begin position="485"/>
        <end position="512"/>
    </location>
</feature>
<feature type="domain" description="C2H2-type" evidence="10">
    <location>
        <begin position="513"/>
        <end position="535"/>
    </location>
</feature>
<evidence type="ECO:0000256" key="3">
    <source>
        <dbReference type="ARBA" id="ARBA00022737"/>
    </source>
</evidence>
<dbReference type="InterPro" id="IPR012934">
    <property type="entry name" value="Znf_AD"/>
</dbReference>
<name>A0A2H8TJZ3_9HEMI</name>
<evidence type="ECO:0000256" key="7">
    <source>
        <dbReference type="ARBA" id="ARBA00023242"/>
    </source>
</evidence>
<organism evidence="11">
    <name type="scientific">Melanaphis sacchari</name>
    <dbReference type="NCBI Taxonomy" id="742174"/>
    <lineage>
        <taxon>Eukaryota</taxon>
        <taxon>Metazoa</taxon>
        <taxon>Ecdysozoa</taxon>
        <taxon>Arthropoda</taxon>
        <taxon>Hexapoda</taxon>
        <taxon>Insecta</taxon>
        <taxon>Pterygota</taxon>
        <taxon>Neoptera</taxon>
        <taxon>Paraneoptera</taxon>
        <taxon>Hemiptera</taxon>
        <taxon>Sternorrhyncha</taxon>
        <taxon>Aphidomorpha</taxon>
        <taxon>Aphidoidea</taxon>
        <taxon>Aphididae</taxon>
        <taxon>Aphidini</taxon>
        <taxon>Melanaphis</taxon>
    </lineage>
</organism>
<evidence type="ECO:0000313" key="11">
    <source>
        <dbReference type="EMBL" id="MBW14477.1"/>
    </source>
</evidence>
<dbReference type="PANTHER" id="PTHR16515">
    <property type="entry name" value="PR DOMAIN ZINC FINGER PROTEIN"/>
    <property type="match status" value="1"/>
</dbReference>
<feature type="domain" description="C2H2-type" evidence="10">
    <location>
        <begin position="457"/>
        <end position="484"/>
    </location>
</feature>
<proteinExistence type="predicted"/>
<dbReference type="Pfam" id="PF07776">
    <property type="entry name" value="zf-AD"/>
    <property type="match status" value="1"/>
</dbReference>
<evidence type="ECO:0000256" key="1">
    <source>
        <dbReference type="ARBA" id="ARBA00004123"/>
    </source>
</evidence>
<dbReference type="FunFam" id="3.30.160.60:FF:000446">
    <property type="entry name" value="Zinc finger protein"/>
    <property type="match status" value="1"/>
</dbReference>
<protein>
    <submittedName>
        <fullName evidence="11">Zinc finger protein 567</fullName>
    </submittedName>
</protein>
<feature type="domain" description="C2H2-type" evidence="10">
    <location>
        <begin position="335"/>
        <end position="363"/>
    </location>
</feature>
<dbReference type="Gene3D" id="3.40.1800.20">
    <property type="match status" value="1"/>
</dbReference>
<evidence type="ECO:0000256" key="4">
    <source>
        <dbReference type="ARBA" id="ARBA00022771"/>
    </source>
</evidence>
<dbReference type="GO" id="GO:0010468">
    <property type="term" value="P:regulation of gene expression"/>
    <property type="evidence" value="ECO:0007669"/>
    <property type="project" value="TreeGrafter"/>
</dbReference>
<dbReference type="GO" id="GO:0008270">
    <property type="term" value="F:zinc ion binding"/>
    <property type="evidence" value="ECO:0007669"/>
    <property type="project" value="UniProtKB-KW"/>
</dbReference>
<dbReference type="InterPro" id="IPR013087">
    <property type="entry name" value="Znf_C2H2_type"/>
</dbReference>
<dbReference type="OrthoDB" id="6077919at2759"/>
<feature type="compositionally biased region" description="Polar residues" evidence="9">
    <location>
        <begin position="213"/>
        <end position="222"/>
    </location>
</feature>
<feature type="domain" description="C2H2-type" evidence="10">
    <location>
        <begin position="306"/>
        <end position="334"/>
    </location>
</feature>
<keyword evidence="5" id="KW-0862">Zinc</keyword>
<keyword evidence="2" id="KW-0479">Metal-binding</keyword>
<sequence length="557" mass="64087">MNEVNMASNQEINMQSCTINDLCRLCANFDENLIPIYADEGADHMLENKIKTHLPFINISENDLLPKRVCYHCASAVLVWNELYECSTDADQKLRSMFEPIPFDQNQCKDIQEDERLHRSLKSEISGIIFDREVVDNDSVDDNMYLNAAGIDDDINGLMNCHRLEDMSVVNDCSLVVPKQEYLNHVMGEDSSHVIDHQLPNDTELNVSSICEGDNVTNQENNDGFKPHVNALNVDGSESGEIDDLQKDCDGSNGNDDEVDDENDNEDEEEDEDDDSHQLSSMHVRQLYVSSSLDGNTGDEDEQQETMCQICATVFKTRYNLLRHFQKRHPEYKMYECDLCRISFPSIDEFKDHLEEKHSKMHTTHTVDSKQVRFACDVCGNMYKNKASAMNHLLTHTAKKTVHCAHCDFTCYTKQQLGVHQTKHDKRFVCDICHKRFAQKSQLDVHVNAVHYNQRPFSCVLCNKSFKTKGSHDAHMIVHTDTRNYQCPHCDKKCRKRYDLTLHIRTHTGEKPFKCSVCGRGFVQMCDTRKHEMLHFKPGKRKNLFFSSPETGMADDE</sequence>